<reference evidence="4" key="1">
    <citation type="journal article" date="2014" name="Genome Announc.">
        <title>Genome sequence of the yeast Cyberlindnera fabianii (Hansenula fabianii).</title>
        <authorList>
            <person name="Freel K.C."/>
            <person name="Sarilar V."/>
            <person name="Neuveglise C."/>
            <person name="Devillers H."/>
            <person name="Friedrich A."/>
            <person name="Schacherer J."/>
        </authorList>
    </citation>
    <scope>NUCLEOTIDE SEQUENCE</scope>
    <source>
        <strain evidence="4">YJS4271</strain>
    </source>
</reference>
<dbReference type="PANTHER" id="PTHR43272">
    <property type="entry name" value="LONG-CHAIN-FATTY-ACID--COA LIGASE"/>
    <property type="match status" value="1"/>
</dbReference>
<dbReference type="GO" id="GO:0005783">
    <property type="term" value="C:endoplasmic reticulum"/>
    <property type="evidence" value="ECO:0007669"/>
    <property type="project" value="TreeGrafter"/>
</dbReference>
<dbReference type="AlphaFoldDB" id="A0A061B7U2"/>
<dbReference type="InterPro" id="IPR020845">
    <property type="entry name" value="AMP-binding_CS"/>
</dbReference>
<evidence type="ECO:0000259" key="3">
    <source>
        <dbReference type="Pfam" id="PF00501"/>
    </source>
</evidence>
<dbReference type="SUPFAM" id="SSF56801">
    <property type="entry name" value="Acetyl-CoA synthetase-like"/>
    <property type="match status" value="1"/>
</dbReference>
<protein>
    <submittedName>
        <fullName evidence="4">CYFA0S13e00848g1_1</fullName>
    </submittedName>
</protein>
<keyword evidence="1" id="KW-0547">Nucleotide-binding</keyword>
<dbReference type="Gene3D" id="3.40.50.12780">
    <property type="entry name" value="N-terminal domain of ligase-like"/>
    <property type="match status" value="1"/>
</dbReference>
<proteinExistence type="predicted"/>
<feature type="domain" description="AMP-dependent synthetase/ligase" evidence="3">
    <location>
        <begin position="128"/>
        <end position="519"/>
    </location>
</feature>
<dbReference type="InterPro" id="IPR000873">
    <property type="entry name" value="AMP-dep_synth/lig_dom"/>
</dbReference>
<dbReference type="GO" id="GO:0005524">
    <property type="term" value="F:ATP binding"/>
    <property type="evidence" value="ECO:0007669"/>
    <property type="project" value="UniProtKB-KW"/>
</dbReference>
<dbReference type="Pfam" id="PF00501">
    <property type="entry name" value="AMP-binding"/>
    <property type="match status" value="1"/>
</dbReference>
<organism evidence="4">
    <name type="scientific">Cyberlindnera fabianii</name>
    <name type="common">Yeast</name>
    <name type="synonym">Hansenula fabianii</name>
    <dbReference type="NCBI Taxonomy" id="36022"/>
    <lineage>
        <taxon>Eukaryota</taxon>
        <taxon>Fungi</taxon>
        <taxon>Dikarya</taxon>
        <taxon>Ascomycota</taxon>
        <taxon>Saccharomycotina</taxon>
        <taxon>Saccharomycetes</taxon>
        <taxon>Phaffomycetales</taxon>
        <taxon>Phaffomycetaceae</taxon>
        <taxon>Cyberlindnera</taxon>
    </lineage>
</organism>
<accession>A0A061B7U2</accession>
<dbReference type="InterPro" id="IPR042099">
    <property type="entry name" value="ANL_N_sf"/>
</dbReference>
<dbReference type="EMBL" id="LK052898">
    <property type="protein sequence ID" value="CDR43948.1"/>
    <property type="molecule type" value="Genomic_DNA"/>
</dbReference>
<evidence type="ECO:0000256" key="2">
    <source>
        <dbReference type="ARBA" id="ARBA00022840"/>
    </source>
</evidence>
<evidence type="ECO:0000256" key="1">
    <source>
        <dbReference type="ARBA" id="ARBA00022741"/>
    </source>
</evidence>
<dbReference type="PROSITE" id="PS00455">
    <property type="entry name" value="AMP_BINDING"/>
    <property type="match status" value="1"/>
</dbReference>
<dbReference type="PhylomeDB" id="A0A061B7U2"/>
<keyword evidence="2" id="KW-0067">ATP-binding</keyword>
<dbReference type="GO" id="GO:0016020">
    <property type="term" value="C:membrane"/>
    <property type="evidence" value="ECO:0007669"/>
    <property type="project" value="TreeGrafter"/>
</dbReference>
<sequence>MEKINELQKRLPLEKRHIAVPVPGTEKPGYTPIYHNATLGGGPLVDAISPELNTLTSLFTNAANKFPNDDCIGVRLFNNTQKDKFDDFYTYESFATIRKRKNDIGAGIIHLVTNHPQYRSVTYNNGKPKFTVSILSPNRAEWMLVDMATRDVSLPNTALYPTLGRESSRYILEVTESPILFLTKNHISRLLDIKSQDQLPDLNILVSFDKFDQKDSELFTRAKSLGIHLTDFSSVEETGSKSPLPNGESFNPPTPDTVFTYSFTSGTTGNPKGVILTHRIATCGIIACMTLLHRPFPKLNMEKYLDCSNNHDHKGQQITALCALPLAHIYEREIANYGLCMGYRLCMLSDPSDPRAMFSDVKACKPHYLASVPRVWNKLEGAVKDVLKSQFNIEGSVQDANCTDVDKLTVRNYLRELFGFENCNYLVTGSAPLGKQTVLFLRDALCIGFTVAYGSTESFAGICFGDPFEEVVKNCSGPPAITCEVRLRDLSNIGYGVKDKPYPRGELMLRGPQIFNEYLKNEKATKESFDEDGWFHTGDVAALDSTGGVYIIDRVKNFFKLAQGEYVTPEKIENIYLANSPLLTQIFVHGDSLKNYLVGVAGISPEYVSDMLKRDHGITINREDLLDLLKDQKFKRAVLQELNQHVANADLQGFERIHNVHLDFEPLKVEDEVLTPTLKLKRENARKKFKDILEHLYNEGSLVKTNKL</sequence>
<dbReference type="OrthoDB" id="1700726at2759"/>
<dbReference type="PANTHER" id="PTHR43272:SF33">
    <property type="entry name" value="AMP-BINDING DOMAIN-CONTAINING PROTEIN-RELATED"/>
    <property type="match status" value="1"/>
</dbReference>
<name>A0A061B7U2_CYBFA</name>
<gene>
    <name evidence="4" type="ORF">CYFA0S_13e00848g</name>
</gene>
<dbReference type="GO" id="GO:0004467">
    <property type="term" value="F:long-chain fatty acid-CoA ligase activity"/>
    <property type="evidence" value="ECO:0007669"/>
    <property type="project" value="TreeGrafter"/>
</dbReference>
<evidence type="ECO:0000313" key="4">
    <source>
        <dbReference type="EMBL" id="CDR43948.1"/>
    </source>
</evidence>
<dbReference type="VEuPathDB" id="FungiDB:BON22_1791"/>